<dbReference type="Pfam" id="PF01565">
    <property type="entry name" value="FAD_binding_4"/>
    <property type="match status" value="1"/>
</dbReference>
<dbReference type="InterPro" id="IPR016169">
    <property type="entry name" value="FAD-bd_PCMH_sub2"/>
</dbReference>
<dbReference type="Gene3D" id="3.30.465.10">
    <property type="match status" value="1"/>
</dbReference>
<evidence type="ECO:0000259" key="5">
    <source>
        <dbReference type="PROSITE" id="PS51387"/>
    </source>
</evidence>
<dbReference type="InterPro" id="IPR016166">
    <property type="entry name" value="FAD-bd_PCMH"/>
</dbReference>
<keyword evidence="4" id="KW-0560">Oxidoreductase</keyword>
<evidence type="ECO:0000313" key="7">
    <source>
        <dbReference type="Proteomes" id="UP001430848"/>
    </source>
</evidence>
<dbReference type="InterPro" id="IPR050416">
    <property type="entry name" value="FAD-linked_Oxidoreductase"/>
</dbReference>
<reference evidence="6 7" key="1">
    <citation type="submission" date="2024-02" db="EMBL/GenBank/DDBJ databases">
        <title>De novo assembly and annotation of 12 fungi associated with fruit tree decline syndrome in Ontario, Canada.</title>
        <authorList>
            <person name="Sulman M."/>
            <person name="Ellouze W."/>
            <person name="Ilyukhin E."/>
        </authorList>
    </citation>
    <scope>NUCLEOTIDE SEQUENCE [LARGE SCALE GENOMIC DNA]</scope>
    <source>
        <strain evidence="6 7">M169</strain>
    </source>
</reference>
<gene>
    <name evidence="6" type="ORF">SLS63_005230</name>
</gene>
<evidence type="ECO:0000256" key="1">
    <source>
        <dbReference type="ARBA" id="ARBA00005466"/>
    </source>
</evidence>
<dbReference type="Proteomes" id="UP001430848">
    <property type="component" value="Unassembled WGS sequence"/>
</dbReference>
<evidence type="ECO:0000256" key="2">
    <source>
        <dbReference type="ARBA" id="ARBA00022630"/>
    </source>
</evidence>
<feature type="domain" description="FAD-binding PCMH-type" evidence="5">
    <location>
        <begin position="1"/>
        <end position="152"/>
    </location>
</feature>
<dbReference type="PROSITE" id="PS51387">
    <property type="entry name" value="FAD_PCMH"/>
    <property type="match status" value="1"/>
</dbReference>
<dbReference type="InterPro" id="IPR036318">
    <property type="entry name" value="FAD-bd_PCMH-like_sf"/>
</dbReference>
<dbReference type="PANTHER" id="PTHR42973:SF53">
    <property type="entry name" value="FAD-BINDING PCMH-TYPE DOMAIN-CONTAINING PROTEIN-RELATED"/>
    <property type="match status" value="1"/>
</dbReference>
<sequence>MKKAFVLSLALGGSAERTALSDILHPVNCALTQGLGLLNKTTYDSENSIASVGPGARWLDVYRTLDEYNVGVLGGRIGTVGVGGLLLGGGCSLYLFRQGFATDNIAAFEVVLANSTVITASARENRDLFTALKGGGNNFGIVTRFDLMAFPASPIWNGSTTHPEGDDPSAHVAALKRWIDNVETYQNSSAAVFWTYRPQLKETVIIKRLVDVGVTFKNDERVLTRAVELHHRLVEEMKADSSDGDFETQCFFQPLPSIIGKHGVDKGGNLLGIDRLKDNAVILLGSLAVNDQMQEAIGREKMMAWKRDLEDYSRSLDAQVEYYYMNYADGTQDVLGSYGEERVQMALEVAAKYDPTGVFQKRVVEGFKLPNAARQV</sequence>
<dbReference type="EMBL" id="JAKNSF020000021">
    <property type="protein sequence ID" value="KAK7731932.1"/>
    <property type="molecule type" value="Genomic_DNA"/>
</dbReference>
<organism evidence="6 7">
    <name type="scientific">Diaporthe eres</name>
    <name type="common">Phomopsis oblonga</name>
    <dbReference type="NCBI Taxonomy" id="83184"/>
    <lineage>
        <taxon>Eukaryota</taxon>
        <taxon>Fungi</taxon>
        <taxon>Dikarya</taxon>
        <taxon>Ascomycota</taxon>
        <taxon>Pezizomycotina</taxon>
        <taxon>Sordariomycetes</taxon>
        <taxon>Sordariomycetidae</taxon>
        <taxon>Diaporthales</taxon>
        <taxon>Diaporthaceae</taxon>
        <taxon>Diaporthe</taxon>
        <taxon>Diaporthe eres species complex</taxon>
    </lineage>
</organism>
<evidence type="ECO:0000256" key="3">
    <source>
        <dbReference type="ARBA" id="ARBA00022827"/>
    </source>
</evidence>
<evidence type="ECO:0000256" key="4">
    <source>
        <dbReference type="ARBA" id="ARBA00023002"/>
    </source>
</evidence>
<accession>A0ABR1PBP6</accession>
<evidence type="ECO:0000313" key="6">
    <source>
        <dbReference type="EMBL" id="KAK7731932.1"/>
    </source>
</evidence>
<dbReference type="InterPro" id="IPR006094">
    <property type="entry name" value="Oxid_FAD_bind_N"/>
</dbReference>
<proteinExistence type="inferred from homology"/>
<comment type="similarity">
    <text evidence="1">Belongs to the oxygen-dependent FAD-linked oxidoreductase family.</text>
</comment>
<keyword evidence="3" id="KW-0274">FAD</keyword>
<keyword evidence="7" id="KW-1185">Reference proteome</keyword>
<dbReference type="PANTHER" id="PTHR42973">
    <property type="entry name" value="BINDING OXIDOREDUCTASE, PUTATIVE (AFU_ORTHOLOGUE AFUA_1G17690)-RELATED"/>
    <property type="match status" value="1"/>
</dbReference>
<protein>
    <recommendedName>
        <fullName evidence="5">FAD-binding PCMH-type domain-containing protein</fullName>
    </recommendedName>
</protein>
<keyword evidence="2" id="KW-0285">Flavoprotein</keyword>
<name>A0ABR1PBP6_DIAER</name>
<comment type="caution">
    <text evidence="6">The sequence shown here is derived from an EMBL/GenBank/DDBJ whole genome shotgun (WGS) entry which is preliminary data.</text>
</comment>
<dbReference type="SUPFAM" id="SSF56176">
    <property type="entry name" value="FAD-binding/transporter-associated domain-like"/>
    <property type="match status" value="1"/>
</dbReference>